<dbReference type="Pfam" id="PF00067">
    <property type="entry name" value="p450"/>
    <property type="match status" value="1"/>
</dbReference>
<dbReference type="SUPFAM" id="SSF48264">
    <property type="entry name" value="Cytochrome P450"/>
    <property type="match status" value="1"/>
</dbReference>
<dbReference type="InterPro" id="IPR050121">
    <property type="entry name" value="Cytochrome_P450_monoxygenase"/>
</dbReference>
<comment type="cofactor">
    <cofactor evidence="1 6">
        <name>heme</name>
        <dbReference type="ChEBI" id="CHEBI:30413"/>
    </cofactor>
</comment>
<dbReference type="GO" id="GO:0005506">
    <property type="term" value="F:iron ion binding"/>
    <property type="evidence" value="ECO:0007669"/>
    <property type="project" value="InterPro"/>
</dbReference>
<dbReference type="PRINTS" id="PR00463">
    <property type="entry name" value="EP450I"/>
</dbReference>
<dbReference type="GO" id="GO:0016705">
    <property type="term" value="F:oxidoreductase activity, acting on paired donors, with incorporation or reduction of molecular oxygen"/>
    <property type="evidence" value="ECO:0007669"/>
    <property type="project" value="InterPro"/>
</dbReference>
<feature type="binding site" description="axial binding residue" evidence="6">
    <location>
        <position position="429"/>
    </location>
    <ligand>
        <name>heme</name>
        <dbReference type="ChEBI" id="CHEBI:30413"/>
    </ligand>
    <ligandPart>
        <name>Fe</name>
        <dbReference type="ChEBI" id="CHEBI:18248"/>
    </ligandPart>
</feature>
<dbReference type="PANTHER" id="PTHR24305">
    <property type="entry name" value="CYTOCHROME P450"/>
    <property type="match status" value="1"/>
</dbReference>
<keyword evidence="10" id="KW-1185">Reference proteome</keyword>
<sequence>MISVYMVAAAWLGLVVLYKLTITLRDAYFTPPRAVPGPWYAPLTALRLKYAVITGTRTDYIHSLHQRYGSFVRISPSETSVADLPATKEIHRIGAGFTKAEMYRNMRTGAPDGPEGVFTMVAPKQHAARRKLLARGFSQISLRERWEPLVHERVKLAVSRMREETAREGKADVLKWWLFMATDWLPFWSLQPTHPYQKVDYIKAIENSMLGTAMLSELPLIHKICRLIPLTSFRNIFHANQILLSQGRLAMRTIKSTQHTSNIFDQIVAQSEKGDSLLTEEEVVSEAANLILAGTDTTANTATYMTWAILSHPSALASLRAELATVPSPYSDAKLEPLPVLSACIEETLRLYGAAPSSEPRTVPDGGAKLGPYFFPASTTVSTQAWTPHRHPEIFPEPEKFDVKRWLDGRATDAMRAAMAPFGHGSRVCLGVHLARMELRLAAAEFFGECEGARVHESTTGETMGVVNHFLIAPRGGRTTSRKPLHFPTANPSTCTLLNTSPTHVPQSPAGGSGFASYKTLSSHGGGVPSAISSNSPNDPFSIVQTSSFPRNSGTWPKVYAAACCLPFLLGGDEGDALVVGARGLAEVDAVDVVVGCFGHGGNLSMSSHAKESTTTASDKAGEQAFTDYYLRQATKEFGDDLAKLQKAPDFKNGSLEIIVEALKQGRTTISEKDRARIGRTVLEKSDKEE</sequence>
<evidence type="ECO:0000256" key="2">
    <source>
        <dbReference type="ARBA" id="ARBA00010617"/>
    </source>
</evidence>
<evidence type="ECO:0000313" key="9">
    <source>
        <dbReference type="EMBL" id="KAF2219920.1"/>
    </source>
</evidence>
<dbReference type="PROSITE" id="PS00086">
    <property type="entry name" value="CYTOCHROME_P450"/>
    <property type="match status" value="1"/>
</dbReference>
<dbReference type="Gene3D" id="1.10.630.10">
    <property type="entry name" value="Cytochrome P450"/>
    <property type="match status" value="1"/>
</dbReference>
<dbReference type="InterPro" id="IPR036396">
    <property type="entry name" value="Cyt_P450_sf"/>
</dbReference>
<evidence type="ECO:0000313" key="10">
    <source>
        <dbReference type="Proteomes" id="UP000799538"/>
    </source>
</evidence>
<dbReference type="PRINTS" id="PR00385">
    <property type="entry name" value="P450"/>
</dbReference>
<keyword evidence="3 6" id="KW-0479">Metal-binding</keyword>
<name>A0A6A6G3B0_9PEZI</name>
<dbReference type="AlphaFoldDB" id="A0A6A6G3B0"/>
<protein>
    <submittedName>
        <fullName evidence="9">Cytochrome P450</fullName>
    </submittedName>
</protein>
<organism evidence="9 10">
    <name type="scientific">Elsinoe ampelina</name>
    <dbReference type="NCBI Taxonomy" id="302913"/>
    <lineage>
        <taxon>Eukaryota</taxon>
        <taxon>Fungi</taxon>
        <taxon>Dikarya</taxon>
        <taxon>Ascomycota</taxon>
        <taxon>Pezizomycotina</taxon>
        <taxon>Dothideomycetes</taxon>
        <taxon>Dothideomycetidae</taxon>
        <taxon>Myriangiales</taxon>
        <taxon>Elsinoaceae</taxon>
        <taxon>Elsinoe</taxon>
    </lineage>
</organism>
<dbReference type="EMBL" id="ML992514">
    <property type="protein sequence ID" value="KAF2219920.1"/>
    <property type="molecule type" value="Genomic_DNA"/>
</dbReference>
<keyword evidence="7" id="KW-0503">Monooxygenase</keyword>
<keyword evidence="4 7" id="KW-0560">Oxidoreductase</keyword>
<keyword evidence="5 6" id="KW-0408">Iron</keyword>
<evidence type="ECO:0000256" key="7">
    <source>
        <dbReference type="RuleBase" id="RU000461"/>
    </source>
</evidence>
<dbReference type="InterPro" id="IPR002401">
    <property type="entry name" value="Cyt_P450_E_grp-I"/>
</dbReference>
<accession>A0A6A6G3B0</accession>
<dbReference type="GO" id="GO:0020037">
    <property type="term" value="F:heme binding"/>
    <property type="evidence" value="ECO:0007669"/>
    <property type="project" value="InterPro"/>
</dbReference>
<gene>
    <name evidence="9" type="ORF">BDZ85DRAFT_252370</name>
</gene>
<dbReference type="GO" id="GO:0004497">
    <property type="term" value="F:monooxygenase activity"/>
    <property type="evidence" value="ECO:0007669"/>
    <property type="project" value="UniProtKB-KW"/>
</dbReference>
<dbReference type="InterPro" id="IPR001128">
    <property type="entry name" value="Cyt_P450"/>
</dbReference>
<dbReference type="PANTHER" id="PTHR24305:SF96">
    <property type="entry name" value="CYTOCHROME P450 MONOOXYGENASE STCB-RELATED"/>
    <property type="match status" value="1"/>
</dbReference>
<comment type="similarity">
    <text evidence="2 7">Belongs to the cytochrome P450 family.</text>
</comment>
<evidence type="ECO:0000256" key="5">
    <source>
        <dbReference type="ARBA" id="ARBA00023004"/>
    </source>
</evidence>
<proteinExistence type="inferred from homology"/>
<keyword evidence="6 7" id="KW-0349">Heme</keyword>
<evidence type="ECO:0000256" key="1">
    <source>
        <dbReference type="ARBA" id="ARBA00001971"/>
    </source>
</evidence>
<dbReference type="Proteomes" id="UP000799538">
    <property type="component" value="Unassembled WGS sequence"/>
</dbReference>
<feature type="domain" description="Ribosome-assembly protein 3 C-terminal" evidence="8">
    <location>
        <begin position="626"/>
        <end position="666"/>
    </location>
</feature>
<dbReference type="Pfam" id="PF14615">
    <property type="entry name" value="Rsa3"/>
    <property type="match status" value="1"/>
</dbReference>
<evidence type="ECO:0000259" key="8">
    <source>
        <dbReference type="Pfam" id="PF14615"/>
    </source>
</evidence>
<evidence type="ECO:0000256" key="6">
    <source>
        <dbReference type="PIRSR" id="PIRSR602401-1"/>
    </source>
</evidence>
<evidence type="ECO:0000256" key="4">
    <source>
        <dbReference type="ARBA" id="ARBA00023002"/>
    </source>
</evidence>
<dbReference type="InterPro" id="IPR017972">
    <property type="entry name" value="Cyt_P450_CS"/>
</dbReference>
<evidence type="ECO:0000256" key="3">
    <source>
        <dbReference type="ARBA" id="ARBA00022723"/>
    </source>
</evidence>
<reference evidence="10" key="1">
    <citation type="journal article" date="2020" name="Stud. Mycol.">
        <title>101 Dothideomycetes genomes: A test case for predicting lifestyles and emergence of pathogens.</title>
        <authorList>
            <person name="Haridas S."/>
            <person name="Albert R."/>
            <person name="Binder M."/>
            <person name="Bloem J."/>
            <person name="LaButti K."/>
            <person name="Salamov A."/>
            <person name="Andreopoulos B."/>
            <person name="Baker S."/>
            <person name="Barry K."/>
            <person name="Bills G."/>
            <person name="Bluhm B."/>
            <person name="Cannon C."/>
            <person name="Castanera R."/>
            <person name="Culley D."/>
            <person name="Daum C."/>
            <person name="Ezra D."/>
            <person name="Gonzalez J."/>
            <person name="Henrissat B."/>
            <person name="Kuo A."/>
            <person name="Liang C."/>
            <person name="Lipzen A."/>
            <person name="Lutzoni F."/>
            <person name="Magnuson J."/>
            <person name="Mondo S."/>
            <person name="Nolan M."/>
            <person name="Ohm R."/>
            <person name="Pangilinan J."/>
            <person name="Park H.-J."/>
            <person name="Ramirez L."/>
            <person name="Alfaro M."/>
            <person name="Sun H."/>
            <person name="Tritt A."/>
            <person name="Yoshinaga Y."/>
            <person name="Zwiers L.-H."/>
            <person name="Turgeon B."/>
            <person name="Goodwin S."/>
            <person name="Spatafora J."/>
            <person name="Crous P."/>
            <person name="Grigoriev I."/>
        </authorList>
    </citation>
    <scope>NUCLEOTIDE SEQUENCE [LARGE SCALE GENOMIC DNA]</scope>
    <source>
        <strain evidence="10">CECT 20119</strain>
    </source>
</reference>
<dbReference type="OrthoDB" id="1470350at2759"/>
<dbReference type="InterPro" id="IPR028217">
    <property type="entry name" value="Rsa3_C"/>
</dbReference>